<reference evidence="12 13" key="1">
    <citation type="submission" date="2018-06" db="EMBL/GenBank/DDBJ databases">
        <authorList>
            <consortium name="Pathogen Informatics"/>
            <person name="Doyle S."/>
        </authorList>
    </citation>
    <scope>NUCLEOTIDE SEQUENCE [LARGE SCALE GENOMIC DNA]</scope>
    <source>
        <strain evidence="12 13">NCTC10684</strain>
    </source>
</reference>
<evidence type="ECO:0000256" key="10">
    <source>
        <dbReference type="RuleBase" id="RU366046"/>
    </source>
</evidence>
<evidence type="ECO:0000256" key="5">
    <source>
        <dbReference type="ARBA" id="ARBA00013189"/>
    </source>
</evidence>
<keyword evidence="8 10" id="KW-0413">Isomerase</keyword>
<evidence type="ECO:0000256" key="2">
    <source>
        <dbReference type="ARBA" id="ARBA00001911"/>
    </source>
</evidence>
<dbReference type="Gene3D" id="3.40.50.720">
    <property type="entry name" value="NAD(P)-binding Rossmann-like Domain"/>
    <property type="match status" value="1"/>
</dbReference>
<keyword evidence="7 10" id="KW-0520">NAD</keyword>
<dbReference type="EMBL" id="UFSM01000001">
    <property type="protein sequence ID" value="SUU91455.1"/>
    <property type="molecule type" value="Genomic_DNA"/>
</dbReference>
<evidence type="ECO:0000256" key="1">
    <source>
        <dbReference type="ARBA" id="ARBA00000083"/>
    </source>
</evidence>
<dbReference type="UniPathway" id="UPA00214"/>
<evidence type="ECO:0000313" key="12">
    <source>
        <dbReference type="EMBL" id="SUU91455.1"/>
    </source>
</evidence>
<evidence type="ECO:0000256" key="4">
    <source>
        <dbReference type="ARBA" id="ARBA00007637"/>
    </source>
</evidence>
<protein>
    <recommendedName>
        <fullName evidence="6 10">UDP-glucose 4-epimerase</fullName>
        <ecNumber evidence="5 10">5.1.3.2</ecNumber>
    </recommendedName>
</protein>
<evidence type="ECO:0000259" key="11">
    <source>
        <dbReference type="Pfam" id="PF01370"/>
    </source>
</evidence>
<dbReference type="Proteomes" id="UP000254701">
    <property type="component" value="Unassembled WGS sequence"/>
</dbReference>
<comment type="pathway">
    <text evidence="3 10">Carbohydrate metabolism; galactose metabolism.</text>
</comment>
<accession>A0A380WRN0</accession>
<dbReference type="GO" id="GO:0003978">
    <property type="term" value="F:UDP-glucose 4-epimerase activity"/>
    <property type="evidence" value="ECO:0007669"/>
    <property type="project" value="UniProtKB-UniRule"/>
</dbReference>
<comment type="catalytic activity">
    <reaction evidence="1 10">
        <text>UDP-alpha-D-glucose = UDP-alpha-D-galactose</text>
        <dbReference type="Rhea" id="RHEA:22168"/>
        <dbReference type="ChEBI" id="CHEBI:58885"/>
        <dbReference type="ChEBI" id="CHEBI:66914"/>
        <dbReference type="EC" id="5.1.3.2"/>
    </reaction>
</comment>
<dbReference type="PANTHER" id="PTHR43725">
    <property type="entry name" value="UDP-GLUCOSE 4-EPIMERASE"/>
    <property type="match status" value="1"/>
</dbReference>
<dbReference type="OrthoDB" id="9801785at2"/>
<dbReference type="AlphaFoldDB" id="A0A380WRN0"/>
<organism evidence="12 13">
    <name type="scientific">Aminobacter aminovorans</name>
    <name type="common">Chelatobacter heintzii</name>
    <dbReference type="NCBI Taxonomy" id="83263"/>
    <lineage>
        <taxon>Bacteria</taxon>
        <taxon>Pseudomonadati</taxon>
        <taxon>Pseudomonadota</taxon>
        <taxon>Alphaproteobacteria</taxon>
        <taxon>Hyphomicrobiales</taxon>
        <taxon>Phyllobacteriaceae</taxon>
        <taxon>Aminobacter</taxon>
    </lineage>
</organism>
<evidence type="ECO:0000313" key="13">
    <source>
        <dbReference type="Proteomes" id="UP000254701"/>
    </source>
</evidence>
<dbReference type="RefSeq" id="WP_115733319.1">
    <property type="nucleotide sequence ID" value="NZ_BAAAVY010000017.1"/>
</dbReference>
<dbReference type="GO" id="GO:0033499">
    <property type="term" value="P:galactose catabolic process via UDP-galactose, Leloir pathway"/>
    <property type="evidence" value="ECO:0007669"/>
    <property type="project" value="TreeGrafter"/>
</dbReference>
<evidence type="ECO:0000256" key="9">
    <source>
        <dbReference type="ARBA" id="ARBA00023277"/>
    </source>
</evidence>
<dbReference type="Pfam" id="PF01370">
    <property type="entry name" value="Epimerase"/>
    <property type="match status" value="1"/>
</dbReference>
<dbReference type="InterPro" id="IPR036291">
    <property type="entry name" value="NAD(P)-bd_dom_sf"/>
</dbReference>
<comment type="cofactor">
    <cofactor evidence="2 10">
        <name>NAD(+)</name>
        <dbReference type="ChEBI" id="CHEBI:57540"/>
    </cofactor>
</comment>
<dbReference type="NCBIfam" id="TIGR01179">
    <property type="entry name" value="galE"/>
    <property type="match status" value="1"/>
</dbReference>
<evidence type="ECO:0000256" key="8">
    <source>
        <dbReference type="ARBA" id="ARBA00023235"/>
    </source>
</evidence>
<feature type="domain" description="NAD-dependent epimerase/dehydratase" evidence="11">
    <location>
        <begin position="3"/>
        <end position="252"/>
    </location>
</feature>
<keyword evidence="9 10" id="KW-0119">Carbohydrate metabolism</keyword>
<evidence type="ECO:0000256" key="3">
    <source>
        <dbReference type="ARBA" id="ARBA00004947"/>
    </source>
</evidence>
<dbReference type="PANTHER" id="PTHR43725:SF53">
    <property type="entry name" value="UDP-ARABINOSE 4-EPIMERASE 1"/>
    <property type="match status" value="1"/>
</dbReference>
<proteinExistence type="inferred from homology"/>
<dbReference type="SUPFAM" id="SSF51735">
    <property type="entry name" value="NAD(P)-binding Rossmann-fold domains"/>
    <property type="match status" value="1"/>
</dbReference>
<evidence type="ECO:0000256" key="6">
    <source>
        <dbReference type="ARBA" id="ARBA00018569"/>
    </source>
</evidence>
<sequence length="331" mass="35436">MAVLVTGGAGYIGSHMVWELLDAGDKVVVLDRLSTGFDWAVAPEATLVRGDVADKDLVGQLIREHGVDAIIHFAGSIVVPESVSDPLGYYENNTCKTRSLIETAVRERVKHFIFSSTAAVYGAAGMEPVVEDARLAPESPYGLSKLMSEWMLRDASAAHPLTYTALRYFNVAGADPKGRTGQSTKGATHLIKVACETALGKRGSMQVFGEDYATPDGTCVRDYIHVSDLVAAHRLALARLRAGGGNLVANCGYGHGYSVLEVIDSVRRVHGADFDVEMTARRPGDAASVVANSDLARGELGWAPRHDDLDGIVGDALNWEKLLSRKNSSVI</sequence>
<dbReference type="InterPro" id="IPR001509">
    <property type="entry name" value="Epimerase_deHydtase"/>
</dbReference>
<evidence type="ECO:0000256" key="7">
    <source>
        <dbReference type="ARBA" id="ARBA00023027"/>
    </source>
</evidence>
<dbReference type="InterPro" id="IPR005886">
    <property type="entry name" value="UDP_G4E"/>
</dbReference>
<dbReference type="Gene3D" id="3.90.25.10">
    <property type="entry name" value="UDP-galactose 4-epimerase, domain 1"/>
    <property type="match status" value="1"/>
</dbReference>
<comment type="similarity">
    <text evidence="4 10">Belongs to the NAD(P)-dependent epimerase/dehydratase family.</text>
</comment>
<name>A0A380WRN0_AMIAI</name>
<comment type="subunit">
    <text evidence="10">Homodimer.</text>
</comment>
<dbReference type="CDD" id="cd05247">
    <property type="entry name" value="UDP_G4E_1_SDR_e"/>
    <property type="match status" value="1"/>
</dbReference>
<dbReference type="EC" id="5.1.3.2" evidence="5 10"/>
<gene>
    <name evidence="12" type="primary">galE_1</name>
    <name evidence="12" type="ORF">NCTC10684_04721</name>
</gene>